<reference evidence="1 2" key="1">
    <citation type="submission" date="2016-04" db="EMBL/GenBank/DDBJ databases">
        <title>Genome sequence of Methanobrevibacter filiformis DSM 11501.</title>
        <authorList>
            <person name="Poehlein A."/>
            <person name="Seedorf H."/>
            <person name="Daniel R."/>
        </authorList>
    </citation>
    <scope>NUCLEOTIDE SEQUENCE [LARGE SCALE GENOMIC DNA]</scope>
    <source>
        <strain evidence="1 2">DSM 11501</strain>
    </source>
</reference>
<comment type="caution">
    <text evidence="1">The sequence shown here is derived from an EMBL/GenBank/DDBJ whole genome shotgun (WGS) entry which is preliminary data.</text>
</comment>
<protein>
    <submittedName>
        <fullName evidence="1">Uncharacterized protein</fullName>
    </submittedName>
</protein>
<evidence type="ECO:0000313" key="2">
    <source>
        <dbReference type="Proteomes" id="UP000077066"/>
    </source>
</evidence>
<dbReference type="RefSeq" id="WP_066971010.1">
    <property type="nucleotide sequence ID" value="NZ_LWMT01000053.1"/>
</dbReference>
<dbReference type="EMBL" id="LWMT01000053">
    <property type="protein sequence ID" value="KZX17032.1"/>
    <property type="molecule type" value="Genomic_DNA"/>
</dbReference>
<proteinExistence type="predicted"/>
<dbReference type="Proteomes" id="UP000077066">
    <property type="component" value="Unassembled WGS sequence"/>
</dbReference>
<sequence>MFKKEIINILKEEKLEINNAYDNKILITSIANVNKDLFKLVNNEEIAIKIEKHKTEIYEVYYTSRFVYKNKLSDPETLKKLKDYTIAIIDLIIRSVNYFSDNFDFKF</sequence>
<name>A0A166EUQ4_9EURY</name>
<organism evidence="1 2">
    <name type="scientific">Methanobrevibacter filiformis</name>
    <dbReference type="NCBI Taxonomy" id="55758"/>
    <lineage>
        <taxon>Archaea</taxon>
        <taxon>Methanobacteriati</taxon>
        <taxon>Methanobacteriota</taxon>
        <taxon>Methanomada group</taxon>
        <taxon>Methanobacteria</taxon>
        <taxon>Methanobacteriales</taxon>
        <taxon>Methanobacteriaceae</taxon>
        <taxon>Methanobrevibacter</taxon>
    </lineage>
</organism>
<evidence type="ECO:0000313" key="1">
    <source>
        <dbReference type="EMBL" id="KZX17032.1"/>
    </source>
</evidence>
<accession>A0A166EUQ4</accession>
<keyword evidence="2" id="KW-1185">Reference proteome</keyword>
<dbReference type="PATRIC" id="fig|55758.3.peg.452"/>
<dbReference type="AlphaFoldDB" id="A0A166EUQ4"/>
<gene>
    <name evidence="1" type="ORF">MBFIL_04030</name>
</gene>